<protein>
    <recommendedName>
        <fullName evidence="5">EF hand</fullName>
    </recommendedName>
</protein>
<reference evidence="3 4" key="1">
    <citation type="submission" date="2020-08" db="EMBL/GenBank/DDBJ databases">
        <title>Genomic Encyclopedia of Type Strains, Phase IV (KMG-IV): sequencing the most valuable type-strain genomes for metagenomic binning, comparative biology and taxonomic classification.</title>
        <authorList>
            <person name="Goeker M."/>
        </authorList>
    </citation>
    <scope>NUCLEOTIDE SEQUENCE [LARGE SCALE GENOMIC DNA]</scope>
    <source>
        <strain evidence="3 4">DSM 12251</strain>
    </source>
</reference>
<dbReference type="Proteomes" id="UP000534294">
    <property type="component" value="Unassembled WGS sequence"/>
</dbReference>
<dbReference type="InterPro" id="IPR011992">
    <property type="entry name" value="EF-hand-dom_pair"/>
</dbReference>
<feature type="region of interest" description="Disordered" evidence="1">
    <location>
        <begin position="168"/>
        <end position="215"/>
    </location>
</feature>
<keyword evidence="4" id="KW-1185">Reference proteome</keyword>
<feature type="compositionally biased region" description="Low complexity" evidence="1">
    <location>
        <begin position="195"/>
        <end position="206"/>
    </location>
</feature>
<evidence type="ECO:0000313" key="3">
    <source>
        <dbReference type="EMBL" id="MBB5037913.1"/>
    </source>
</evidence>
<evidence type="ECO:0000256" key="1">
    <source>
        <dbReference type="SAM" id="MobiDB-lite"/>
    </source>
</evidence>
<dbReference type="AlphaFoldDB" id="A0A7W7YKI9"/>
<evidence type="ECO:0000256" key="2">
    <source>
        <dbReference type="SAM" id="SignalP"/>
    </source>
</evidence>
<feature type="region of interest" description="Disordered" evidence="1">
    <location>
        <begin position="26"/>
        <end position="67"/>
    </location>
</feature>
<sequence>MKKSSYLPLAAAGLFLAPSLMIAQTPAGQPAKAATPTATEEKQADAKDAAATGTTDPSRVDDAAKLPKGVVEQFEKLDTNKDRLISILEFAYFSEAEANPARDASSSTGVGKNGTGPGTAGSTTGSTGGITGKDNDAKPQETPNKEIRFKELDVNADASLSIEEFAAARPANIEATRDASSSTGVGKNGTGPGTAGSTTGSTNASTKNLNGKEEN</sequence>
<dbReference type="EMBL" id="JACHIF010000003">
    <property type="protein sequence ID" value="MBB5037913.1"/>
    <property type="molecule type" value="Genomic_DNA"/>
</dbReference>
<feature type="compositionally biased region" description="Basic and acidic residues" evidence="1">
    <location>
        <begin position="39"/>
        <end position="48"/>
    </location>
</feature>
<feature type="chain" id="PRO_5031440140" description="EF hand" evidence="2">
    <location>
        <begin position="24"/>
        <end position="215"/>
    </location>
</feature>
<dbReference type="InterPro" id="IPR018247">
    <property type="entry name" value="EF_Hand_1_Ca_BS"/>
</dbReference>
<proteinExistence type="predicted"/>
<dbReference type="RefSeq" id="WP_184208223.1">
    <property type="nucleotide sequence ID" value="NZ_JACHIF010000003.1"/>
</dbReference>
<feature type="compositionally biased region" description="Basic and acidic residues" evidence="1">
    <location>
        <begin position="133"/>
        <end position="152"/>
    </location>
</feature>
<accession>A0A7W7YKI9</accession>
<dbReference type="SUPFAM" id="SSF47473">
    <property type="entry name" value="EF-hand"/>
    <property type="match status" value="1"/>
</dbReference>
<dbReference type="Gene3D" id="1.10.238.10">
    <property type="entry name" value="EF-hand"/>
    <property type="match status" value="1"/>
</dbReference>
<name>A0A7W7YKI9_9BACT</name>
<feature type="region of interest" description="Disordered" evidence="1">
    <location>
        <begin position="98"/>
        <end position="152"/>
    </location>
</feature>
<feature type="compositionally biased region" description="Low complexity" evidence="1">
    <location>
        <begin position="26"/>
        <end position="38"/>
    </location>
</feature>
<feature type="signal peptide" evidence="2">
    <location>
        <begin position="1"/>
        <end position="23"/>
    </location>
</feature>
<keyword evidence="2" id="KW-0732">Signal</keyword>
<evidence type="ECO:0008006" key="5">
    <source>
        <dbReference type="Google" id="ProtNLM"/>
    </source>
</evidence>
<organism evidence="3 4">
    <name type="scientific">Prosthecobacter dejongeii</name>
    <dbReference type="NCBI Taxonomy" id="48465"/>
    <lineage>
        <taxon>Bacteria</taxon>
        <taxon>Pseudomonadati</taxon>
        <taxon>Verrucomicrobiota</taxon>
        <taxon>Verrucomicrobiia</taxon>
        <taxon>Verrucomicrobiales</taxon>
        <taxon>Verrucomicrobiaceae</taxon>
        <taxon>Prosthecobacter</taxon>
    </lineage>
</organism>
<comment type="caution">
    <text evidence="3">The sequence shown here is derived from an EMBL/GenBank/DDBJ whole genome shotgun (WGS) entry which is preliminary data.</text>
</comment>
<dbReference type="PROSITE" id="PS00018">
    <property type="entry name" value="EF_HAND_1"/>
    <property type="match status" value="1"/>
</dbReference>
<evidence type="ECO:0000313" key="4">
    <source>
        <dbReference type="Proteomes" id="UP000534294"/>
    </source>
</evidence>
<gene>
    <name evidence="3" type="ORF">HNQ64_002162</name>
</gene>